<evidence type="ECO:0000313" key="6">
    <source>
        <dbReference type="Proteomes" id="UP001595798"/>
    </source>
</evidence>
<dbReference type="InterPro" id="IPR058792">
    <property type="entry name" value="Beta-barrel_RND_2"/>
</dbReference>
<gene>
    <name evidence="5" type="ORF">ACFOZ5_18745</name>
</gene>
<dbReference type="NCBIfam" id="TIGR01730">
    <property type="entry name" value="RND_mfp"/>
    <property type="match status" value="1"/>
</dbReference>
<feature type="domain" description="CzcB-like barrel-sandwich hybrid" evidence="4">
    <location>
        <begin position="75"/>
        <end position="197"/>
    </location>
</feature>
<dbReference type="Pfam" id="PF25973">
    <property type="entry name" value="BSH_CzcB"/>
    <property type="match status" value="1"/>
</dbReference>
<evidence type="ECO:0000313" key="5">
    <source>
        <dbReference type="EMBL" id="MFC4261064.1"/>
    </source>
</evidence>
<evidence type="ECO:0000259" key="3">
    <source>
        <dbReference type="Pfam" id="PF25954"/>
    </source>
</evidence>
<dbReference type="SUPFAM" id="SSF111369">
    <property type="entry name" value="HlyD-like secretion proteins"/>
    <property type="match status" value="1"/>
</dbReference>
<organism evidence="5 6">
    <name type="scientific">Marinobacter lacisalsi</name>
    <dbReference type="NCBI Taxonomy" id="475979"/>
    <lineage>
        <taxon>Bacteria</taxon>
        <taxon>Pseudomonadati</taxon>
        <taxon>Pseudomonadota</taxon>
        <taxon>Gammaproteobacteria</taxon>
        <taxon>Pseudomonadales</taxon>
        <taxon>Marinobacteraceae</taxon>
        <taxon>Marinobacter</taxon>
    </lineage>
</organism>
<evidence type="ECO:0000256" key="1">
    <source>
        <dbReference type="ARBA" id="ARBA00009477"/>
    </source>
</evidence>
<evidence type="ECO:0000256" key="2">
    <source>
        <dbReference type="SAM" id="Coils"/>
    </source>
</evidence>
<name>A0ABV8QPS5_9GAMM</name>
<dbReference type="InterPro" id="IPR006143">
    <property type="entry name" value="RND_pump_MFP"/>
</dbReference>
<comment type="caution">
    <text evidence="5">The sequence shown here is derived from an EMBL/GenBank/DDBJ whole genome shotgun (WGS) entry which is preliminary data.</text>
</comment>
<dbReference type="Gene3D" id="2.40.30.170">
    <property type="match status" value="1"/>
</dbReference>
<feature type="domain" description="CusB-like beta-barrel" evidence="3">
    <location>
        <begin position="211"/>
        <end position="277"/>
    </location>
</feature>
<dbReference type="PANTHER" id="PTHR30469:SF15">
    <property type="entry name" value="HLYD FAMILY OF SECRETION PROTEINS"/>
    <property type="match status" value="1"/>
</dbReference>
<reference evidence="6" key="1">
    <citation type="journal article" date="2019" name="Int. J. Syst. Evol. Microbiol.">
        <title>The Global Catalogue of Microorganisms (GCM) 10K type strain sequencing project: providing services to taxonomists for standard genome sequencing and annotation.</title>
        <authorList>
            <consortium name="The Broad Institute Genomics Platform"/>
            <consortium name="The Broad Institute Genome Sequencing Center for Infectious Disease"/>
            <person name="Wu L."/>
            <person name="Ma J."/>
        </authorList>
    </citation>
    <scope>NUCLEOTIDE SEQUENCE [LARGE SCALE GENOMIC DNA]</scope>
    <source>
        <strain evidence="6">CECT 7297</strain>
    </source>
</reference>
<dbReference type="InterPro" id="IPR058647">
    <property type="entry name" value="BSH_CzcB-like"/>
</dbReference>
<keyword evidence="6" id="KW-1185">Reference proteome</keyword>
<dbReference type="Gene3D" id="2.40.50.100">
    <property type="match status" value="1"/>
</dbReference>
<dbReference type="Pfam" id="PF25954">
    <property type="entry name" value="Beta-barrel_RND_2"/>
    <property type="match status" value="1"/>
</dbReference>
<proteinExistence type="inferred from homology"/>
<feature type="coiled-coil region" evidence="2">
    <location>
        <begin position="114"/>
        <end position="165"/>
    </location>
</feature>
<dbReference type="EMBL" id="JBHSDI010000063">
    <property type="protein sequence ID" value="MFC4261064.1"/>
    <property type="molecule type" value="Genomic_DNA"/>
</dbReference>
<keyword evidence="2" id="KW-0175">Coiled coil</keyword>
<dbReference type="Proteomes" id="UP001595798">
    <property type="component" value="Unassembled WGS sequence"/>
</dbReference>
<protein>
    <submittedName>
        <fullName evidence="5">Efflux RND transporter periplasmic adaptor subunit</fullName>
    </submittedName>
</protein>
<dbReference type="RefSeq" id="WP_379890223.1">
    <property type="nucleotide sequence ID" value="NZ_JBHSDI010000063.1"/>
</dbReference>
<evidence type="ECO:0000259" key="4">
    <source>
        <dbReference type="Pfam" id="PF25973"/>
    </source>
</evidence>
<dbReference type="PANTHER" id="PTHR30469">
    <property type="entry name" value="MULTIDRUG RESISTANCE PROTEIN MDTA"/>
    <property type="match status" value="1"/>
</dbReference>
<dbReference type="Gene3D" id="1.10.287.470">
    <property type="entry name" value="Helix hairpin bin"/>
    <property type="match status" value="1"/>
</dbReference>
<accession>A0ABV8QPS5</accession>
<sequence length="359" mass="38227">MSRIKWSSIGLSLVLLVGLVIWLATGDIRSATDEAPDRPEGSSAELPSVEIDLRRAETFRPDIRLQGQVEPWRRLEVSARLGGVVEDLAVSLGDKVSAGDTLLNLSGDDRPAAAAGARARVRQLEADLAAANRLRSQRLVSETEQMRLESELAAARAELRQANLALTYLTPEAPFDGVINARHVETGTFVQAGEPLVELVQVDVLKVTGFVPQHQAGQIAPGQAVTVSLLDGRELEGELTFVASAADPETRSFRIEARLDNPEGYRIAGGSASISIEQPPVEALFLSPALLTLGPDGRPGVLHVTGDDTVEFTRVSLLSVGTEGAWVSGVRFPVRLITRGGGFVARGQKVRPVSAKSGG</sequence>
<comment type="similarity">
    <text evidence="1">Belongs to the membrane fusion protein (MFP) (TC 8.A.1) family.</text>
</comment>